<dbReference type="SUPFAM" id="SSF49265">
    <property type="entry name" value="Fibronectin type III"/>
    <property type="match status" value="1"/>
</dbReference>
<dbReference type="PROSITE" id="PS50853">
    <property type="entry name" value="FN3"/>
    <property type="match status" value="1"/>
</dbReference>
<evidence type="ECO:0000259" key="4">
    <source>
        <dbReference type="PROSITE" id="PS50853"/>
    </source>
</evidence>
<dbReference type="OrthoDB" id="3245100at2759"/>
<evidence type="ECO:0000256" key="2">
    <source>
        <dbReference type="ARBA" id="ARBA00023319"/>
    </source>
</evidence>
<dbReference type="PRINTS" id="PR00014">
    <property type="entry name" value="FNTYPEIII"/>
</dbReference>
<feature type="domain" description="Ig-like" evidence="3">
    <location>
        <begin position="32"/>
        <end position="125"/>
    </location>
</feature>
<dbReference type="Proteomes" id="UP000271098">
    <property type="component" value="Unassembled WGS sequence"/>
</dbReference>
<sequence>MHADDADEYTCRATNAKGTKTTQAQLAVRSKPRVFVPPRYHGGYEAQNGENIELKIPFKALPQPTAKWFKNGEPVSESDKYRINTDDKFSTLTIVNGAREDFGQYRVVIENDIGSDSGTIALTVADKPDPPRFPIVENILDEAVILSWKPPELDGGAMITNYIVERREAAGGQWEQCAKSRYTYLTIEGLKPKHTYEFRIIAENKHGLSIPCESTAPVAIPEQRIRKKGHDGRRFDDLGKIVHGKGPASDNYDAYVIDVWKQYYPQSVEPKRGSVYDYYDILEEIGS</sequence>
<dbReference type="SUPFAM" id="SSF48726">
    <property type="entry name" value="Immunoglobulin"/>
    <property type="match status" value="2"/>
</dbReference>
<evidence type="ECO:0008006" key="7">
    <source>
        <dbReference type="Google" id="ProtNLM"/>
    </source>
</evidence>
<dbReference type="InterPro" id="IPR013783">
    <property type="entry name" value="Ig-like_fold"/>
</dbReference>
<dbReference type="Pfam" id="PF07679">
    <property type="entry name" value="I-set"/>
    <property type="match status" value="1"/>
</dbReference>
<evidence type="ECO:0000313" key="5">
    <source>
        <dbReference type="EMBL" id="VDK50555.1"/>
    </source>
</evidence>
<dbReference type="CDD" id="cd00063">
    <property type="entry name" value="FN3"/>
    <property type="match status" value="1"/>
</dbReference>
<dbReference type="InterPro" id="IPR003599">
    <property type="entry name" value="Ig_sub"/>
</dbReference>
<keyword evidence="2" id="KW-0393">Immunoglobulin domain</keyword>
<proteinExistence type="predicted"/>
<reference evidence="5 6" key="1">
    <citation type="submission" date="2018-11" db="EMBL/GenBank/DDBJ databases">
        <authorList>
            <consortium name="Pathogen Informatics"/>
        </authorList>
    </citation>
    <scope>NUCLEOTIDE SEQUENCE [LARGE SCALE GENOMIC DNA]</scope>
</reference>
<protein>
    <recommendedName>
        <fullName evidence="7">Fibronectin type-III domain-containing protein</fullName>
    </recommendedName>
</protein>
<dbReference type="Gene3D" id="3.30.200.20">
    <property type="entry name" value="Phosphorylase Kinase, domain 1"/>
    <property type="match status" value="1"/>
</dbReference>
<accession>A0A3P6RAH5</accession>
<dbReference type="FunFam" id="2.60.40.10:FF:000160">
    <property type="entry name" value="Titin a"/>
    <property type="match status" value="1"/>
</dbReference>
<keyword evidence="6" id="KW-1185">Reference proteome</keyword>
<dbReference type="EMBL" id="UYRT01011363">
    <property type="protein sequence ID" value="VDK50555.1"/>
    <property type="molecule type" value="Genomic_DNA"/>
</dbReference>
<dbReference type="InterPro" id="IPR007110">
    <property type="entry name" value="Ig-like_dom"/>
</dbReference>
<dbReference type="Pfam" id="PF00041">
    <property type="entry name" value="fn3"/>
    <property type="match status" value="1"/>
</dbReference>
<dbReference type="PANTHER" id="PTHR14340">
    <property type="entry name" value="MICROFIBRIL-ASSOCIATED GLYCOPROTEIN 3"/>
    <property type="match status" value="1"/>
</dbReference>
<keyword evidence="1" id="KW-0677">Repeat</keyword>
<dbReference type="PROSITE" id="PS50835">
    <property type="entry name" value="IG_LIKE"/>
    <property type="match status" value="1"/>
</dbReference>
<evidence type="ECO:0000313" key="6">
    <source>
        <dbReference type="Proteomes" id="UP000271098"/>
    </source>
</evidence>
<dbReference type="PANTHER" id="PTHR14340:SF9">
    <property type="entry name" value="FIBRONECTIN TYPE-III DOMAIN-CONTAINING PROTEIN"/>
    <property type="match status" value="1"/>
</dbReference>
<dbReference type="SMART" id="SM00409">
    <property type="entry name" value="IG"/>
    <property type="match status" value="1"/>
</dbReference>
<dbReference type="InterPro" id="IPR036116">
    <property type="entry name" value="FN3_sf"/>
</dbReference>
<dbReference type="InterPro" id="IPR036179">
    <property type="entry name" value="Ig-like_dom_sf"/>
</dbReference>
<dbReference type="InterPro" id="IPR013098">
    <property type="entry name" value="Ig_I-set"/>
</dbReference>
<organism evidence="5 6">
    <name type="scientific">Gongylonema pulchrum</name>
    <dbReference type="NCBI Taxonomy" id="637853"/>
    <lineage>
        <taxon>Eukaryota</taxon>
        <taxon>Metazoa</taxon>
        <taxon>Ecdysozoa</taxon>
        <taxon>Nematoda</taxon>
        <taxon>Chromadorea</taxon>
        <taxon>Rhabditida</taxon>
        <taxon>Spirurina</taxon>
        <taxon>Spiruromorpha</taxon>
        <taxon>Spiruroidea</taxon>
        <taxon>Gongylonematidae</taxon>
        <taxon>Gongylonema</taxon>
    </lineage>
</organism>
<dbReference type="FunFam" id="2.60.40.10:FF:000031">
    <property type="entry name" value="Myosin-binding protein C, slow type"/>
    <property type="match status" value="1"/>
</dbReference>
<dbReference type="Gene3D" id="2.60.40.10">
    <property type="entry name" value="Immunoglobulins"/>
    <property type="match status" value="3"/>
</dbReference>
<gene>
    <name evidence="5" type="ORF">GPUH_LOCUS5386</name>
</gene>
<dbReference type="AlphaFoldDB" id="A0A3P6RAH5"/>
<evidence type="ECO:0000259" key="3">
    <source>
        <dbReference type="PROSITE" id="PS50835"/>
    </source>
</evidence>
<dbReference type="SMART" id="SM00060">
    <property type="entry name" value="FN3"/>
    <property type="match status" value="1"/>
</dbReference>
<dbReference type="InterPro" id="IPR003961">
    <property type="entry name" value="FN3_dom"/>
</dbReference>
<evidence type="ECO:0000256" key="1">
    <source>
        <dbReference type="ARBA" id="ARBA00022737"/>
    </source>
</evidence>
<name>A0A3P6RAH5_9BILA</name>
<feature type="domain" description="Fibronectin type-III" evidence="4">
    <location>
        <begin position="130"/>
        <end position="223"/>
    </location>
</feature>